<gene>
    <name evidence="2" type="ORF">H9962_07245</name>
</gene>
<dbReference type="Proteomes" id="UP000824225">
    <property type="component" value="Unassembled WGS sequence"/>
</dbReference>
<sequence>MKRFILMAVCLAGLTACSGRTALPPPVPENEAARRWEAFEALSERSAVPSVLSGSLRFGPVNDTRRVTYLLWSNGRPPVRLDVQAGVGTTVAKVLAADGRVLLFLPEDNKAYTGEDEPDRALRSLGLPLPLSLADMTAFLEGRYAEALQNPQVERYHASADDAENVVYIVRSERGKSEVTLSPQALPVRWRQHPGWDVRMDFDDVTRLPRKVEGVLPGGNGTVRPEGDAYRMVLLIKERRQPERFPPAELQLPLPAGVIPRSLDTD</sequence>
<name>A0A9D2HD74_9BACT</name>
<protein>
    <recommendedName>
        <fullName evidence="4">DUF4292 domain-containing protein</fullName>
    </recommendedName>
</protein>
<evidence type="ECO:0000313" key="3">
    <source>
        <dbReference type="Proteomes" id="UP000824225"/>
    </source>
</evidence>
<evidence type="ECO:0000313" key="2">
    <source>
        <dbReference type="EMBL" id="HJA08968.1"/>
    </source>
</evidence>
<dbReference type="AlphaFoldDB" id="A0A9D2HD74"/>
<dbReference type="EMBL" id="DXAN01000023">
    <property type="protein sequence ID" value="HJA08968.1"/>
    <property type="molecule type" value="Genomic_DNA"/>
</dbReference>
<accession>A0A9D2HD74</accession>
<proteinExistence type="predicted"/>
<feature type="signal peptide" evidence="1">
    <location>
        <begin position="1"/>
        <end position="22"/>
    </location>
</feature>
<reference evidence="2" key="2">
    <citation type="submission" date="2021-04" db="EMBL/GenBank/DDBJ databases">
        <authorList>
            <person name="Gilroy R."/>
        </authorList>
    </citation>
    <scope>NUCLEOTIDE SEQUENCE</scope>
    <source>
        <strain evidence="2">CHK186-16707</strain>
    </source>
</reference>
<reference evidence="2" key="1">
    <citation type="journal article" date="2021" name="PeerJ">
        <title>Extensive microbial diversity within the chicken gut microbiome revealed by metagenomics and culture.</title>
        <authorList>
            <person name="Gilroy R."/>
            <person name="Ravi A."/>
            <person name="Getino M."/>
            <person name="Pursley I."/>
            <person name="Horton D.L."/>
            <person name="Alikhan N.F."/>
            <person name="Baker D."/>
            <person name="Gharbi K."/>
            <person name="Hall N."/>
            <person name="Watson M."/>
            <person name="Adriaenssens E.M."/>
            <person name="Foster-Nyarko E."/>
            <person name="Jarju S."/>
            <person name="Secka A."/>
            <person name="Antonio M."/>
            <person name="Oren A."/>
            <person name="Chaudhuri R.R."/>
            <person name="La Ragione R."/>
            <person name="Hildebrand F."/>
            <person name="Pallen M.J."/>
        </authorList>
    </citation>
    <scope>NUCLEOTIDE SEQUENCE</scope>
    <source>
        <strain evidence="2">CHK186-16707</strain>
    </source>
</reference>
<evidence type="ECO:0000256" key="1">
    <source>
        <dbReference type="SAM" id="SignalP"/>
    </source>
</evidence>
<evidence type="ECO:0008006" key="4">
    <source>
        <dbReference type="Google" id="ProtNLM"/>
    </source>
</evidence>
<organism evidence="2 3">
    <name type="scientific">Candidatus Mailhella merdigallinarum</name>
    <dbReference type="NCBI Taxonomy" id="2838658"/>
    <lineage>
        <taxon>Bacteria</taxon>
        <taxon>Pseudomonadati</taxon>
        <taxon>Thermodesulfobacteriota</taxon>
        <taxon>Desulfovibrionia</taxon>
        <taxon>Desulfovibrionales</taxon>
        <taxon>Desulfovibrionaceae</taxon>
        <taxon>Mailhella</taxon>
    </lineage>
</organism>
<comment type="caution">
    <text evidence="2">The sequence shown here is derived from an EMBL/GenBank/DDBJ whole genome shotgun (WGS) entry which is preliminary data.</text>
</comment>
<dbReference type="PROSITE" id="PS51257">
    <property type="entry name" value="PROKAR_LIPOPROTEIN"/>
    <property type="match status" value="1"/>
</dbReference>
<keyword evidence="1" id="KW-0732">Signal</keyword>
<feature type="chain" id="PRO_5039191983" description="DUF4292 domain-containing protein" evidence="1">
    <location>
        <begin position="23"/>
        <end position="266"/>
    </location>
</feature>